<dbReference type="GO" id="GO:0005615">
    <property type="term" value="C:extracellular space"/>
    <property type="evidence" value="ECO:0007669"/>
    <property type="project" value="UniProtKB-KW"/>
</dbReference>
<dbReference type="Pfam" id="PF06083">
    <property type="entry name" value="IL17"/>
    <property type="match status" value="1"/>
</dbReference>
<sequence>MFLPSAIDELSLQKIWSQGGKFSACFHSLLLMLILMLQAKNSAHGKAVQPGFNTERGTDEKKSDDCPPQKDARFPLSVKVDISISSTKHAIKVGHDVSNRSMSPWDYSINEDPNRFPQVIAQAKCRHYSCVDSTGQEDYSMNSIPIQHEILVLQREQRGCQHTYRLEKQLVTVGCTCARPIIHYLQ</sequence>
<comment type="similarity">
    <text evidence="2">Belongs to the IL-17 family.</text>
</comment>
<dbReference type="GeneTree" id="ENSGT00940000156618"/>
<evidence type="ECO:0000256" key="2">
    <source>
        <dbReference type="ARBA" id="ARBA00007236"/>
    </source>
</evidence>
<protein>
    <recommendedName>
        <fullName evidence="10">Interleukin 17F</fullName>
    </recommendedName>
</protein>
<accession>A0A674IUW2</accession>
<dbReference type="InterPro" id="IPR010345">
    <property type="entry name" value="IL-17_fam"/>
</dbReference>
<evidence type="ECO:0000256" key="3">
    <source>
        <dbReference type="ARBA" id="ARBA00022514"/>
    </source>
</evidence>
<evidence type="ECO:0000256" key="4">
    <source>
        <dbReference type="ARBA" id="ARBA00022525"/>
    </source>
</evidence>
<keyword evidence="5" id="KW-0732">Signal</keyword>
<dbReference type="Ensembl" id="ENSTMTT00000012463.1">
    <property type="protein sequence ID" value="ENSTMTP00000012048.1"/>
    <property type="gene ID" value="ENSTMTG00000008721.1"/>
</dbReference>
<keyword evidence="7" id="KW-0472">Membrane</keyword>
<organism evidence="8 9">
    <name type="scientific">Terrapene triunguis</name>
    <name type="common">Three-toed box turtle</name>
    <dbReference type="NCBI Taxonomy" id="2587831"/>
    <lineage>
        <taxon>Eukaryota</taxon>
        <taxon>Metazoa</taxon>
        <taxon>Chordata</taxon>
        <taxon>Craniata</taxon>
        <taxon>Vertebrata</taxon>
        <taxon>Euteleostomi</taxon>
        <taxon>Archelosauria</taxon>
        <taxon>Testudinata</taxon>
        <taxon>Testudines</taxon>
        <taxon>Cryptodira</taxon>
        <taxon>Durocryptodira</taxon>
        <taxon>Testudinoidea</taxon>
        <taxon>Emydidae</taxon>
        <taxon>Terrapene</taxon>
    </lineage>
</organism>
<evidence type="ECO:0000313" key="9">
    <source>
        <dbReference type="Proteomes" id="UP000472274"/>
    </source>
</evidence>
<keyword evidence="9" id="KW-1185">Reference proteome</keyword>
<keyword evidence="7" id="KW-0812">Transmembrane</keyword>
<evidence type="ECO:0000256" key="1">
    <source>
        <dbReference type="ARBA" id="ARBA00004613"/>
    </source>
</evidence>
<keyword evidence="7" id="KW-1133">Transmembrane helix</keyword>
<dbReference type="GO" id="GO:0005125">
    <property type="term" value="F:cytokine activity"/>
    <property type="evidence" value="ECO:0007669"/>
    <property type="project" value="UniProtKB-KW"/>
</dbReference>
<keyword evidence="3" id="KW-0202">Cytokine</keyword>
<dbReference type="InterPro" id="IPR020440">
    <property type="entry name" value="IL-17_chr"/>
</dbReference>
<evidence type="ECO:0000256" key="7">
    <source>
        <dbReference type="SAM" id="Phobius"/>
    </source>
</evidence>
<dbReference type="PRINTS" id="PR01932">
    <property type="entry name" value="INTRLEUKIN17"/>
</dbReference>
<dbReference type="SUPFAM" id="SSF57501">
    <property type="entry name" value="Cystine-knot cytokines"/>
    <property type="match status" value="1"/>
</dbReference>
<feature type="transmembrane region" description="Helical" evidence="7">
    <location>
        <begin position="20"/>
        <end position="37"/>
    </location>
</feature>
<dbReference type="InParanoid" id="A0A674IUW2"/>
<comment type="subcellular location">
    <subcellularLocation>
        <location evidence="1">Secreted</location>
    </subcellularLocation>
</comment>
<evidence type="ECO:0000256" key="6">
    <source>
        <dbReference type="SAM" id="MobiDB-lite"/>
    </source>
</evidence>
<dbReference type="GO" id="GO:0006954">
    <property type="term" value="P:inflammatory response"/>
    <property type="evidence" value="ECO:0007669"/>
    <property type="project" value="InterPro"/>
</dbReference>
<dbReference type="Gene3D" id="2.10.90.10">
    <property type="entry name" value="Cystine-knot cytokines"/>
    <property type="match status" value="1"/>
</dbReference>
<feature type="region of interest" description="Disordered" evidence="6">
    <location>
        <begin position="47"/>
        <end position="71"/>
    </location>
</feature>
<evidence type="ECO:0000313" key="8">
    <source>
        <dbReference type="Ensembl" id="ENSTMTP00000012048.1"/>
    </source>
</evidence>
<evidence type="ECO:0008006" key="10">
    <source>
        <dbReference type="Google" id="ProtNLM"/>
    </source>
</evidence>
<feature type="compositionally biased region" description="Basic and acidic residues" evidence="6">
    <location>
        <begin position="56"/>
        <end position="71"/>
    </location>
</feature>
<name>A0A674IUW2_9SAUR</name>
<dbReference type="Proteomes" id="UP000472274">
    <property type="component" value="Unplaced"/>
</dbReference>
<reference evidence="8" key="2">
    <citation type="submission" date="2025-09" db="UniProtKB">
        <authorList>
            <consortium name="Ensembl"/>
        </authorList>
    </citation>
    <scope>IDENTIFICATION</scope>
</reference>
<reference evidence="8" key="1">
    <citation type="submission" date="2025-08" db="UniProtKB">
        <authorList>
            <consortium name="Ensembl"/>
        </authorList>
    </citation>
    <scope>IDENTIFICATION</scope>
</reference>
<dbReference type="InterPro" id="IPR029034">
    <property type="entry name" value="Cystine-knot_cytokine"/>
</dbReference>
<dbReference type="AlphaFoldDB" id="A0A674IUW2"/>
<proteinExistence type="inferred from homology"/>
<keyword evidence="4" id="KW-0964">Secreted</keyword>
<evidence type="ECO:0000256" key="5">
    <source>
        <dbReference type="ARBA" id="ARBA00022729"/>
    </source>
</evidence>